<name>A0ABN1WJT6_9ACTN</name>
<gene>
    <name evidence="2" type="ORF">GCM10009665_48280</name>
</gene>
<dbReference type="Pfam" id="PF10025">
    <property type="entry name" value="DUF2267"/>
    <property type="match status" value="1"/>
</dbReference>
<keyword evidence="3" id="KW-1185">Reference proteome</keyword>
<accession>A0ABN1WJT6</accession>
<evidence type="ECO:0008006" key="4">
    <source>
        <dbReference type="Google" id="ProtNLM"/>
    </source>
</evidence>
<comment type="caution">
    <text evidence="2">The sequence shown here is derived from an EMBL/GenBank/DDBJ whole genome shotgun (WGS) entry which is preliminary data.</text>
</comment>
<protein>
    <recommendedName>
        <fullName evidence="4">DUF2267 domain-containing protein</fullName>
    </recommendedName>
</protein>
<evidence type="ECO:0000256" key="1">
    <source>
        <dbReference type="SAM" id="MobiDB-lite"/>
    </source>
</evidence>
<sequence>MTTTRREAFLDTVRARAGYPDRQRAELATHLPQPYARALLAPLPGEPLNPEQFLRAAVPWIEGAGPESVHRDAAAVLSAVADAAGPELTDRVLLQLPPGFALLFTDPTAVIGTEPADSVSTRRFPGGGTGTSTGGGPGGEAG</sequence>
<reference evidence="2 3" key="1">
    <citation type="journal article" date="2019" name="Int. J. Syst. Evol. Microbiol.">
        <title>The Global Catalogue of Microorganisms (GCM) 10K type strain sequencing project: providing services to taxonomists for standard genome sequencing and annotation.</title>
        <authorList>
            <consortium name="The Broad Institute Genomics Platform"/>
            <consortium name="The Broad Institute Genome Sequencing Center for Infectious Disease"/>
            <person name="Wu L."/>
            <person name="Ma J."/>
        </authorList>
    </citation>
    <scope>NUCLEOTIDE SEQUENCE [LARGE SCALE GENOMIC DNA]</scope>
    <source>
        <strain evidence="2 3">JCM 13004</strain>
    </source>
</reference>
<feature type="compositionally biased region" description="Gly residues" evidence="1">
    <location>
        <begin position="125"/>
        <end position="142"/>
    </location>
</feature>
<dbReference type="InterPro" id="IPR018727">
    <property type="entry name" value="DUF2267"/>
</dbReference>
<dbReference type="EMBL" id="BAAALF010000097">
    <property type="protein sequence ID" value="GAA1251918.1"/>
    <property type="molecule type" value="Genomic_DNA"/>
</dbReference>
<dbReference type="Proteomes" id="UP001500037">
    <property type="component" value="Unassembled WGS sequence"/>
</dbReference>
<proteinExistence type="predicted"/>
<evidence type="ECO:0000313" key="3">
    <source>
        <dbReference type="Proteomes" id="UP001500037"/>
    </source>
</evidence>
<organism evidence="2 3">
    <name type="scientific">Kitasatospora nipponensis</name>
    <dbReference type="NCBI Taxonomy" id="258049"/>
    <lineage>
        <taxon>Bacteria</taxon>
        <taxon>Bacillati</taxon>
        <taxon>Actinomycetota</taxon>
        <taxon>Actinomycetes</taxon>
        <taxon>Kitasatosporales</taxon>
        <taxon>Streptomycetaceae</taxon>
        <taxon>Kitasatospora</taxon>
    </lineage>
</organism>
<evidence type="ECO:0000313" key="2">
    <source>
        <dbReference type="EMBL" id="GAA1251918.1"/>
    </source>
</evidence>
<feature type="region of interest" description="Disordered" evidence="1">
    <location>
        <begin position="112"/>
        <end position="142"/>
    </location>
</feature>